<keyword evidence="1" id="KW-0732">Signal</keyword>
<organism evidence="3 4">
    <name type="scientific">Croceitalea rosinachiae</name>
    <dbReference type="NCBI Taxonomy" id="3075596"/>
    <lineage>
        <taxon>Bacteria</taxon>
        <taxon>Pseudomonadati</taxon>
        <taxon>Bacteroidota</taxon>
        <taxon>Flavobacteriia</taxon>
        <taxon>Flavobacteriales</taxon>
        <taxon>Flavobacteriaceae</taxon>
        <taxon>Croceitalea</taxon>
    </lineage>
</organism>
<sequence length="222" mass="25090">MSKLSCFFVLFLIFNSFIFSQQEEQEDKKKEALPEQKADSLKTGLAEEGVVFEEVTYEQLVINPLAPSKAAFYSTILPGLGQIYNKRYWKAPIVWGAIGLGVASYSANNTEYRRFRDAFKRRRAGFTDDEFFDLGEPDLNKTTADVSDEALQDAQEAAQRNRDLALLITIALYALNVIDANVDAHLKQYNVDDRLAMDIKPYINLNPINADPNYGLALVVKF</sequence>
<dbReference type="InterPro" id="IPR043738">
    <property type="entry name" value="DUF5683"/>
</dbReference>
<gene>
    <name evidence="3" type="ORF">RM706_08195</name>
</gene>
<comment type="caution">
    <text evidence="3">The sequence shown here is derived from an EMBL/GenBank/DDBJ whole genome shotgun (WGS) entry which is preliminary data.</text>
</comment>
<protein>
    <submittedName>
        <fullName evidence="3">DUF5683 domain-containing protein</fullName>
    </submittedName>
</protein>
<dbReference type="Pfam" id="PF18935">
    <property type="entry name" value="DUF5683"/>
    <property type="match status" value="1"/>
</dbReference>
<evidence type="ECO:0000256" key="1">
    <source>
        <dbReference type="SAM" id="SignalP"/>
    </source>
</evidence>
<feature type="signal peptide" evidence="1">
    <location>
        <begin position="1"/>
        <end position="21"/>
    </location>
</feature>
<proteinExistence type="predicted"/>
<feature type="chain" id="PRO_5047336867" evidence="1">
    <location>
        <begin position="22"/>
        <end position="222"/>
    </location>
</feature>
<name>A0ABU3ADN2_9FLAO</name>
<evidence type="ECO:0000259" key="2">
    <source>
        <dbReference type="Pfam" id="PF18935"/>
    </source>
</evidence>
<dbReference type="EMBL" id="JAVRHR010000002">
    <property type="protein sequence ID" value="MDT0607006.1"/>
    <property type="molecule type" value="Genomic_DNA"/>
</dbReference>
<evidence type="ECO:0000313" key="3">
    <source>
        <dbReference type="EMBL" id="MDT0607006.1"/>
    </source>
</evidence>
<keyword evidence="4" id="KW-1185">Reference proteome</keyword>
<dbReference type="RefSeq" id="WP_311350570.1">
    <property type="nucleotide sequence ID" value="NZ_JAVRHR010000002.1"/>
</dbReference>
<accession>A0ABU3ADN2</accession>
<evidence type="ECO:0000313" key="4">
    <source>
        <dbReference type="Proteomes" id="UP001255246"/>
    </source>
</evidence>
<feature type="domain" description="DUF5683" evidence="2">
    <location>
        <begin position="64"/>
        <end position="222"/>
    </location>
</feature>
<reference evidence="3 4" key="1">
    <citation type="submission" date="2023-09" db="EMBL/GenBank/DDBJ databases">
        <authorList>
            <person name="Rey-Velasco X."/>
        </authorList>
    </citation>
    <scope>NUCLEOTIDE SEQUENCE [LARGE SCALE GENOMIC DNA]</scope>
    <source>
        <strain evidence="3 4">F388</strain>
    </source>
</reference>
<dbReference type="Proteomes" id="UP001255246">
    <property type="component" value="Unassembled WGS sequence"/>
</dbReference>